<evidence type="ECO:0000259" key="8">
    <source>
        <dbReference type="Pfam" id="PF02470"/>
    </source>
</evidence>
<evidence type="ECO:0000313" key="10">
    <source>
        <dbReference type="Proteomes" id="UP000238220"/>
    </source>
</evidence>
<dbReference type="GO" id="GO:0005886">
    <property type="term" value="C:plasma membrane"/>
    <property type="evidence" value="ECO:0007669"/>
    <property type="project" value="UniProtKB-SubCell"/>
</dbReference>
<dbReference type="InterPro" id="IPR051800">
    <property type="entry name" value="PqiA-PqiB_transport"/>
</dbReference>
<dbReference type="RefSeq" id="WP_104231081.1">
    <property type="nucleotide sequence ID" value="NZ_PSNW01000008.1"/>
</dbReference>
<dbReference type="Pfam" id="PF02470">
    <property type="entry name" value="MlaD"/>
    <property type="match status" value="3"/>
</dbReference>
<feature type="transmembrane region" description="Helical" evidence="7">
    <location>
        <begin position="23"/>
        <end position="44"/>
    </location>
</feature>
<keyword evidence="2" id="KW-1003">Cell membrane</keyword>
<keyword evidence="3" id="KW-0997">Cell inner membrane</keyword>
<evidence type="ECO:0000256" key="5">
    <source>
        <dbReference type="ARBA" id="ARBA00022989"/>
    </source>
</evidence>
<keyword evidence="6 7" id="KW-0472">Membrane</keyword>
<dbReference type="EMBL" id="PSNW01000008">
    <property type="protein sequence ID" value="PPE73042.1"/>
    <property type="molecule type" value="Genomic_DNA"/>
</dbReference>
<keyword evidence="10" id="KW-1185">Reference proteome</keyword>
<dbReference type="OrthoDB" id="9806984at2"/>
<reference evidence="9 10" key="1">
    <citation type="submission" date="2018-02" db="EMBL/GenBank/DDBJ databases">
        <title>Genome sequencing of Solimonas sp. HR-BB.</title>
        <authorList>
            <person name="Lee Y."/>
            <person name="Jeon C.O."/>
        </authorList>
    </citation>
    <scope>NUCLEOTIDE SEQUENCE [LARGE SCALE GENOMIC DNA]</scope>
    <source>
        <strain evidence="9 10">HR-BB</strain>
    </source>
</reference>
<evidence type="ECO:0000256" key="3">
    <source>
        <dbReference type="ARBA" id="ARBA00022519"/>
    </source>
</evidence>
<evidence type="ECO:0000256" key="7">
    <source>
        <dbReference type="SAM" id="Phobius"/>
    </source>
</evidence>
<dbReference type="PANTHER" id="PTHR30462">
    <property type="entry name" value="INTERMEMBRANE TRANSPORT PROTEIN PQIB-RELATED"/>
    <property type="match status" value="1"/>
</dbReference>
<evidence type="ECO:0000256" key="6">
    <source>
        <dbReference type="ARBA" id="ARBA00023136"/>
    </source>
</evidence>
<evidence type="ECO:0000256" key="4">
    <source>
        <dbReference type="ARBA" id="ARBA00022692"/>
    </source>
</evidence>
<protein>
    <submittedName>
        <fullName evidence="9">Mammalian cell entry protein</fullName>
    </submittedName>
</protein>
<dbReference type="InterPro" id="IPR003399">
    <property type="entry name" value="Mce/MlaD"/>
</dbReference>
<organism evidence="9 10">
    <name type="scientific">Solimonas fluminis</name>
    <dbReference type="NCBI Taxonomy" id="2086571"/>
    <lineage>
        <taxon>Bacteria</taxon>
        <taxon>Pseudomonadati</taxon>
        <taxon>Pseudomonadota</taxon>
        <taxon>Gammaproteobacteria</taxon>
        <taxon>Nevskiales</taxon>
        <taxon>Nevskiaceae</taxon>
        <taxon>Solimonas</taxon>
    </lineage>
</organism>
<evidence type="ECO:0000256" key="2">
    <source>
        <dbReference type="ARBA" id="ARBA00022475"/>
    </source>
</evidence>
<sequence length="551" mass="60003">MTDDDDGVPEPVVHRPPRWRFSLVWLVPLVAALVGLGLLVRTWMLAGPTITIEFKTAEGLEEGKTQLRFKEVVIGKVRSIELAEDFTRVKVTVDLNKDASRAAVADSRFWIVRPRADLGGVSGLNTLLSGAYIGVDIGKSAESQRAFQGLEVPPAVTNDSQGRGFRLAAADLGSLNLGSPVYYRRIPVGRVVGYELDPDGRGVSLQVFVDAPYDRFVTPSSRFWNASGVDVNVGPQGFKLNTQSLVSVIAGGVAFQAPDNGEPPAAEGLRFRLYNDMAAAMAPQDKVLLALRLRFYQSVRGLAVGAPVDFHGLQLGEVTRIDFEYDAARQRFAADVGAVIYPERLGNAYLALRSKLRQADGEAPRRVFERLIAQSLRAQLRSGNLLTGQQYVAMDFLPKGEPTLAPPQAGALVVPTVPGSFDQLQSQIANIVDKIEKVPFDEIGLQLRDSLAEANQLLKTLDGQVAPEMRQTLEQARQTLRSAEEALGADGPMQQDLRGTLESVDRAARSLRALTEGLQRHPQSLLRGKPDDPVLLRLSPLPQQGLEQTPP</sequence>
<gene>
    <name evidence="9" type="ORF">C3942_14520</name>
</gene>
<feature type="domain" description="Mce/MlaD" evidence="8">
    <location>
        <begin position="165"/>
        <end position="222"/>
    </location>
</feature>
<feature type="domain" description="Mce/MlaD" evidence="8">
    <location>
        <begin position="47"/>
        <end position="136"/>
    </location>
</feature>
<comment type="caution">
    <text evidence="9">The sequence shown here is derived from an EMBL/GenBank/DDBJ whole genome shotgun (WGS) entry which is preliminary data.</text>
</comment>
<evidence type="ECO:0000256" key="1">
    <source>
        <dbReference type="ARBA" id="ARBA00004533"/>
    </source>
</evidence>
<proteinExistence type="predicted"/>
<dbReference type="PANTHER" id="PTHR30462:SF0">
    <property type="entry name" value="INTERMEMBRANE TRANSPORT PROTEIN YEBT"/>
    <property type="match status" value="1"/>
</dbReference>
<accession>A0A2S5TDP0</accession>
<comment type="subcellular location">
    <subcellularLocation>
        <location evidence="1">Cell inner membrane</location>
    </subcellularLocation>
</comment>
<dbReference type="AlphaFoldDB" id="A0A2S5TDP0"/>
<name>A0A2S5TDP0_9GAMM</name>
<dbReference type="Proteomes" id="UP000238220">
    <property type="component" value="Unassembled WGS sequence"/>
</dbReference>
<keyword evidence="4 7" id="KW-0812">Transmembrane</keyword>
<evidence type="ECO:0000313" key="9">
    <source>
        <dbReference type="EMBL" id="PPE73042.1"/>
    </source>
</evidence>
<feature type="domain" description="Mce/MlaD" evidence="8">
    <location>
        <begin position="296"/>
        <end position="395"/>
    </location>
</feature>
<keyword evidence="5 7" id="KW-1133">Transmembrane helix</keyword>